<reference evidence="2" key="1">
    <citation type="submission" date="2005-09" db="EMBL/GenBank/DDBJ databases">
        <authorList>
            <person name="Mural R.J."/>
            <person name="Li P.W."/>
            <person name="Adams M.D."/>
            <person name="Amanatides P.G."/>
            <person name="Baden-Tillson H."/>
            <person name="Barnstead M."/>
            <person name="Chin S.H."/>
            <person name="Dew I."/>
            <person name="Evans C.A."/>
            <person name="Ferriera S."/>
            <person name="Flanigan M."/>
            <person name="Fosler C."/>
            <person name="Glodek A."/>
            <person name="Gu Z."/>
            <person name="Holt R.A."/>
            <person name="Jennings D."/>
            <person name="Kraft C.L."/>
            <person name="Lu F."/>
            <person name="Nguyen T."/>
            <person name="Nusskern D.R."/>
            <person name="Pfannkoch C.M."/>
            <person name="Sitter C."/>
            <person name="Sutton G.G."/>
            <person name="Venter J.C."/>
            <person name="Wang Z."/>
            <person name="Woodage T."/>
            <person name="Zheng X.H."/>
            <person name="Zhong F."/>
        </authorList>
    </citation>
    <scope>NUCLEOTIDE SEQUENCE [LARGE SCALE GENOMIC DNA]</scope>
    <source>
        <strain>BN</strain>
        <strain evidence="2">Sprague-Dawley</strain>
    </source>
</reference>
<organism evidence="1 2">
    <name type="scientific">Rattus norvegicus</name>
    <name type="common">Rat</name>
    <dbReference type="NCBI Taxonomy" id="10116"/>
    <lineage>
        <taxon>Eukaryota</taxon>
        <taxon>Metazoa</taxon>
        <taxon>Chordata</taxon>
        <taxon>Craniata</taxon>
        <taxon>Vertebrata</taxon>
        <taxon>Euteleostomi</taxon>
        <taxon>Mammalia</taxon>
        <taxon>Eutheria</taxon>
        <taxon>Euarchontoglires</taxon>
        <taxon>Glires</taxon>
        <taxon>Rodentia</taxon>
        <taxon>Myomorpha</taxon>
        <taxon>Muroidea</taxon>
        <taxon>Muridae</taxon>
        <taxon>Murinae</taxon>
        <taxon>Rattus</taxon>
    </lineage>
</organism>
<evidence type="ECO:0000313" key="1">
    <source>
        <dbReference type="EMBL" id="EDL80135.1"/>
    </source>
</evidence>
<name>A6HQ34_RAT</name>
<proteinExistence type="predicted"/>
<dbReference type="Proteomes" id="UP000234681">
    <property type="component" value="Chromosome 3"/>
</dbReference>
<gene>
    <name evidence="1" type="ORF">rCG_26742</name>
</gene>
<dbReference type="AlphaFoldDB" id="A6HQ34"/>
<accession>A6HQ34</accession>
<protein>
    <submittedName>
        <fullName evidence="1">RCG26742</fullName>
    </submittedName>
</protein>
<sequence length="58" mass="6832">MRSLQPCFPSFSHPFGTHQDMLGTTVHPKRASYDARCRLSWVHSNIKKSKPDMQRKRF</sequence>
<dbReference type="EMBL" id="CH473949">
    <property type="protein sequence ID" value="EDL80135.1"/>
    <property type="molecule type" value="Genomic_DNA"/>
</dbReference>
<evidence type="ECO:0000313" key="2">
    <source>
        <dbReference type="Proteomes" id="UP000234681"/>
    </source>
</evidence>